<proteinExistence type="predicted"/>
<dbReference type="Proteomes" id="UP001241571">
    <property type="component" value="Unassembled WGS sequence"/>
</dbReference>
<dbReference type="AlphaFoldDB" id="A0ABD4ZSR6"/>
<dbReference type="EMBL" id="JASUBT010000005">
    <property type="protein sequence ID" value="MDL4935774.1"/>
    <property type="molecule type" value="Genomic_DNA"/>
</dbReference>
<name>A0ABD4ZSR6_ENTGA</name>
<dbReference type="SUPFAM" id="SSF57783">
    <property type="entry name" value="Zinc beta-ribbon"/>
    <property type="match status" value="1"/>
</dbReference>
<gene>
    <name evidence="1" type="ORF">QRX88_08620</name>
</gene>
<dbReference type="Pfam" id="PF13155">
    <property type="entry name" value="Toprim_2"/>
    <property type="match status" value="1"/>
</dbReference>
<dbReference type="CDD" id="cd03364">
    <property type="entry name" value="TOPRIM_DnaG_primases"/>
    <property type="match status" value="1"/>
</dbReference>
<accession>A0ABD4ZSR6</accession>
<dbReference type="PANTHER" id="PTHR30313:SF2">
    <property type="entry name" value="DNA PRIMASE"/>
    <property type="match status" value="1"/>
</dbReference>
<dbReference type="SUPFAM" id="SSF56731">
    <property type="entry name" value="DNA primase core"/>
    <property type="match status" value="1"/>
</dbReference>
<dbReference type="PANTHER" id="PTHR30313">
    <property type="entry name" value="DNA PRIMASE"/>
    <property type="match status" value="1"/>
</dbReference>
<dbReference type="RefSeq" id="WP_081118905.1">
    <property type="nucleotide sequence ID" value="NZ_CAJSYR010000002.1"/>
</dbReference>
<evidence type="ECO:0000313" key="1">
    <source>
        <dbReference type="EMBL" id="MDL4935774.1"/>
    </source>
</evidence>
<dbReference type="InterPro" id="IPR034151">
    <property type="entry name" value="TOPRIM_DnaG_bac"/>
</dbReference>
<protein>
    <submittedName>
        <fullName evidence="1">Toprim domain-containing protein</fullName>
    </submittedName>
</protein>
<reference evidence="1 2" key="1">
    <citation type="submission" date="2023-06" db="EMBL/GenBank/DDBJ databases">
        <title>Acute promotion of culturable opportunistic pathogens and persistent increase of antibiotic resistance following antibiotic exposure in mouse gut microbiota.</title>
        <authorList>
            <person name="Li L."/>
            <person name="Wang B."/>
            <person name="Sun Y."/>
            <person name="Wang M."/>
            <person name="Xu H."/>
        </authorList>
    </citation>
    <scope>NUCLEOTIDE SEQUENCE [LARGE SCALE GENOMIC DNA]</scope>
    <source>
        <strain evidence="1 2">CRI2_2</strain>
    </source>
</reference>
<comment type="caution">
    <text evidence="1">The sequence shown here is derived from an EMBL/GenBank/DDBJ whole genome shotgun (WGS) entry which is preliminary data.</text>
</comment>
<dbReference type="InterPro" id="IPR050219">
    <property type="entry name" value="DnaG_primase"/>
</dbReference>
<organism evidence="1 2">
    <name type="scientific">Enterococcus gallinarum</name>
    <dbReference type="NCBI Taxonomy" id="1353"/>
    <lineage>
        <taxon>Bacteria</taxon>
        <taxon>Bacillati</taxon>
        <taxon>Bacillota</taxon>
        <taxon>Bacilli</taxon>
        <taxon>Lactobacillales</taxon>
        <taxon>Enterococcaceae</taxon>
        <taxon>Enterococcus</taxon>
    </lineage>
</organism>
<dbReference type="Gene3D" id="3.40.1360.10">
    <property type="match status" value="1"/>
</dbReference>
<evidence type="ECO:0000313" key="2">
    <source>
        <dbReference type="Proteomes" id="UP001241571"/>
    </source>
</evidence>
<sequence length="318" mass="36756">MIFINKQNLNVDFYSELEPYLDQFPQHVLRDNKIQSCSPFRIDRNPSFAVNLENGTWIDSGATGEYHKGHFLSLLSFLREESVEDTSEYLLRMYSPLLKEESDLHLDMTDFGQSSKQETLKIFSADELKQFAFRHPYLGKRGISEEVQQQFRVGYDSDKRAVAMCWCNTDGDVVNIKFRSVDTKHFWYANGQRIKNHLYGYHNFIKNSAAIVTITESEIDCMRLWTLGIPAVALGTAHISQQQVELLFKLNVEELVIATDNDAAGRECARTLEEIFAGTFRVTYFDFDNTIAKDISDLSSDEITLRYENRKCLEFVLK</sequence>